<evidence type="ECO:0000259" key="2">
    <source>
        <dbReference type="Pfam" id="PF00534"/>
    </source>
</evidence>
<dbReference type="Pfam" id="PF00534">
    <property type="entry name" value="Glycos_transf_1"/>
    <property type="match status" value="1"/>
</dbReference>
<dbReference type="CDD" id="cd03809">
    <property type="entry name" value="GT4_MtfB-like"/>
    <property type="match status" value="1"/>
</dbReference>
<dbReference type="Proteomes" id="UP000056252">
    <property type="component" value="Chromosome"/>
</dbReference>
<dbReference type="Pfam" id="PF13439">
    <property type="entry name" value="Glyco_transf_4"/>
    <property type="match status" value="1"/>
</dbReference>
<dbReference type="STRING" id="76123.AS203_10915"/>
<reference evidence="5" key="1">
    <citation type="submission" date="2015-11" db="EMBL/GenBank/DDBJ databases">
        <authorList>
            <person name="Holder M.E."/>
            <person name="Ajami N.J."/>
            <person name="Petrosino J.F."/>
        </authorList>
    </citation>
    <scope>NUCLEOTIDE SEQUENCE [LARGE SCALE GENOMIC DNA]</scope>
    <source>
        <strain evidence="5">F0113</strain>
    </source>
</reference>
<dbReference type="KEGG" id="peo:AS203_10915"/>
<keyword evidence="5" id="KW-1185">Reference proteome</keyword>
<dbReference type="SUPFAM" id="SSF53756">
    <property type="entry name" value="UDP-Glycosyltransferase/glycogen phosphorylase"/>
    <property type="match status" value="1"/>
</dbReference>
<sequence length="370" mass="42450">MTQRIAVYLYDTRNMFVGLGEFEDNLAKRIAAVAERLLAERDVVFYFIVPSRLTGHYGPSVRYIKMNRWRLFFLNWAPAKALRRWLFPRVDLVHFTQQLPKLHHTFSPQTLITVHDINFFHNHLPASVEQKKAKRIAKSLQRATHLSFISQFTSQDVRSHFAVDVPFRVIHNGVTNLSPLAERGTISIPANSLLHISHLQDKKNVHLLVEMMAQLPEYHLFLAGKEQGNYGQLLRNLIARHRLSNVTMLGPVSTEDKARLFRDCRAFLFPSLSEGFGLPVVEAMCFGKPTFLSRLTSLPEVGGDAAYYFDELHPAQMAQTVRAGLADFDRQRSDREAAIRANAGRFNWDKTARAFIDYYLSILQIKSIEL</sequence>
<proteinExistence type="predicted"/>
<gene>
    <name evidence="4" type="ORF">AS203_10915</name>
</gene>
<dbReference type="Gene3D" id="3.40.50.2000">
    <property type="entry name" value="Glycogen Phosphorylase B"/>
    <property type="match status" value="2"/>
</dbReference>
<dbReference type="InterPro" id="IPR001296">
    <property type="entry name" value="Glyco_trans_1"/>
</dbReference>
<dbReference type="InterPro" id="IPR028098">
    <property type="entry name" value="Glyco_trans_4-like_N"/>
</dbReference>
<evidence type="ECO:0000313" key="4">
    <source>
        <dbReference type="EMBL" id="ALO49527.1"/>
    </source>
</evidence>
<dbReference type="PANTHER" id="PTHR46401">
    <property type="entry name" value="GLYCOSYLTRANSFERASE WBBK-RELATED"/>
    <property type="match status" value="1"/>
</dbReference>
<keyword evidence="1" id="KW-0808">Transferase</keyword>
<organism evidence="4 5">
    <name type="scientific">Hoylesella enoeca</name>
    <dbReference type="NCBI Taxonomy" id="76123"/>
    <lineage>
        <taxon>Bacteria</taxon>
        <taxon>Pseudomonadati</taxon>
        <taxon>Bacteroidota</taxon>
        <taxon>Bacteroidia</taxon>
        <taxon>Bacteroidales</taxon>
        <taxon>Prevotellaceae</taxon>
        <taxon>Hoylesella</taxon>
    </lineage>
</organism>
<name>A0A0S2KML5_9BACT</name>
<evidence type="ECO:0000259" key="3">
    <source>
        <dbReference type="Pfam" id="PF13439"/>
    </source>
</evidence>
<dbReference type="EMBL" id="CP013195">
    <property type="protein sequence ID" value="ALO49527.1"/>
    <property type="molecule type" value="Genomic_DNA"/>
</dbReference>
<dbReference type="GO" id="GO:0016757">
    <property type="term" value="F:glycosyltransferase activity"/>
    <property type="evidence" value="ECO:0007669"/>
    <property type="project" value="InterPro"/>
</dbReference>
<protein>
    <recommendedName>
        <fullName evidence="6">Glycosyl transferase family 1</fullName>
    </recommendedName>
</protein>
<dbReference type="RefSeq" id="WP_051559160.1">
    <property type="nucleotide sequence ID" value="NZ_CP013195.1"/>
</dbReference>
<evidence type="ECO:0008006" key="6">
    <source>
        <dbReference type="Google" id="ProtNLM"/>
    </source>
</evidence>
<dbReference type="eggNOG" id="COG0438">
    <property type="taxonomic scope" value="Bacteria"/>
</dbReference>
<feature type="domain" description="Glycosyltransferase subfamily 4-like N-terminal" evidence="3">
    <location>
        <begin position="53"/>
        <end position="174"/>
    </location>
</feature>
<feature type="domain" description="Glycosyl transferase family 1" evidence="2">
    <location>
        <begin position="192"/>
        <end position="328"/>
    </location>
</feature>
<dbReference type="GO" id="GO:0009103">
    <property type="term" value="P:lipopolysaccharide biosynthetic process"/>
    <property type="evidence" value="ECO:0007669"/>
    <property type="project" value="TreeGrafter"/>
</dbReference>
<evidence type="ECO:0000256" key="1">
    <source>
        <dbReference type="ARBA" id="ARBA00022679"/>
    </source>
</evidence>
<dbReference type="AlphaFoldDB" id="A0A0S2KML5"/>
<dbReference type="PANTHER" id="PTHR46401:SF2">
    <property type="entry name" value="GLYCOSYLTRANSFERASE WBBK-RELATED"/>
    <property type="match status" value="1"/>
</dbReference>
<evidence type="ECO:0000313" key="5">
    <source>
        <dbReference type="Proteomes" id="UP000056252"/>
    </source>
</evidence>
<accession>A0A0S2KML5</accession>